<dbReference type="HOGENOM" id="CLU_1124199_0_0_1"/>
<accession>H2XLE4</accession>
<dbReference type="Proteomes" id="UP000008144">
    <property type="component" value="Chromosome 1"/>
</dbReference>
<reference evidence="4" key="1">
    <citation type="journal article" date="2002" name="Science">
        <title>The draft genome of Ciona intestinalis: insights into chordate and vertebrate origins.</title>
        <authorList>
            <person name="Dehal P."/>
            <person name="Satou Y."/>
            <person name="Campbell R.K."/>
            <person name="Chapman J."/>
            <person name="Degnan B."/>
            <person name="De Tomaso A."/>
            <person name="Davidson B."/>
            <person name="Di Gregorio A."/>
            <person name="Gelpke M."/>
            <person name="Goodstein D.M."/>
            <person name="Harafuji N."/>
            <person name="Hastings K.E."/>
            <person name="Ho I."/>
            <person name="Hotta K."/>
            <person name="Huang W."/>
            <person name="Kawashima T."/>
            <person name="Lemaire P."/>
            <person name="Martinez D."/>
            <person name="Meinertzhagen I.A."/>
            <person name="Necula S."/>
            <person name="Nonaka M."/>
            <person name="Putnam N."/>
            <person name="Rash S."/>
            <person name="Saiga H."/>
            <person name="Satake M."/>
            <person name="Terry A."/>
            <person name="Yamada L."/>
            <person name="Wang H.G."/>
            <person name="Awazu S."/>
            <person name="Azumi K."/>
            <person name="Boore J."/>
            <person name="Branno M."/>
            <person name="Chin-Bow S."/>
            <person name="DeSantis R."/>
            <person name="Doyle S."/>
            <person name="Francino P."/>
            <person name="Keys D.N."/>
            <person name="Haga S."/>
            <person name="Hayashi H."/>
            <person name="Hino K."/>
            <person name="Imai K.S."/>
            <person name="Inaba K."/>
            <person name="Kano S."/>
            <person name="Kobayashi K."/>
            <person name="Kobayashi M."/>
            <person name="Lee B.I."/>
            <person name="Makabe K.W."/>
            <person name="Manohar C."/>
            <person name="Matassi G."/>
            <person name="Medina M."/>
            <person name="Mochizuki Y."/>
            <person name="Mount S."/>
            <person name="Morishita T."/>
            <person name="Miura S."/>
            <person name="Nakayama A."/>
            <person name="Nishizaka S."/>
            <person name="Nomoto H."/>
            <person name="Ohta F."/>
            <person name="Oishi K."/>
            <person name="Rigoutsos I."/>
            <person name="Sano M."/>
            <person name="Sasaki A."/>
            <person name="Sasakura Y."/>
            <person name="Shoguchi E."/>
            <person name="Shin-i T."/>
            <person name="Spagnuolo A."/>
            <person name="Stainier D."/>
            <person name="Suzuki M.M."/>
            <person name="Tassy O."/>
            <person name="Takatori N."/>
            <person name="Tokuoka M."/>
            <person name="Yagi K."/>
            <person name="Yoshizaki F."/>
            <person name="Wada S."/>
            <person name="Zhang C."/>
            <person name="Hyatt P.D."/>
            <person name="Larimer F."/>
            <person name="Detter C."/>
            <person name="Doggett N."/>
            <person name="Glavina T."/>
            <person name="Hawkins T."/>
            <person name="Richardson P."/>
            <person name="Lucas S."/>
            <person name="Kohara Y."/>
            <person name="Levine M."/>
            <person name="Satoh N."/>
            <person name="Rokhsar D.S."/>
        </authorList>
    </citation>
    <scope>NUCLEOTIDE SEQUENCE [LARGE SCALE GENOMIC DNA]</scope>
</reference>
<dbReference type="EMBL" id="EAAA01000330">
    <property type="status" value="NOT_ANNOTATED_CDS"/>
    <property type="molecule type" value="Genomic_DNA"/>
</dbReference>
<keyword evidence="1" id="KW-0175">Coiled coil</keyword>
<evidence type="ECO:0000313" key="4">
    <source>
        <dbReference type="Proteomes" id="UP000008144"/>
    </source>
</evidence>
<evidence type="ECO:0000256" key="1">
    <source>
        <dbReference type="SAM" id="Coils"/>
    </source>
</evidence>
<evidence type="ECO:0000313" key="3">
    <source>
        <dbReference type="Ensembl" id="ENSCINP00000030476.1"/>
    </source>
</evidence>
<reference evidence="3" key="3">
    <citation type="submission" date="2025-08" db="UniProtKB">
        <authorList>
            <consortium name="Ensembl"/>
        </authorList>
    </citation>
    <scope>IDENTIFICATION</scope>
</reference>
<evidence type="ECO:0000256" key="2">
    <source>
        <dbReference type="SAM" id="MobiDB-lite"/>
    </source>
</evidence>
<feature type="compositionally biased region" description="Basic and acidic residues" evidence="2">
    <location>
        <begin position="237"/>
        <end position="247"/>
    </location>
</feature>
<dbReference type="AlphaFoldDB" id="H2XLE4"/>
<reference evidence="3" key="4">
    <citation type="submission" date="2025-09" db="UniProtKB">
        <authorList>
            <consortium name="Ensembl"/>
        </authorList>
    </citation>
    <scope>IDENTIFICATION</scope>
</reference>
<name>H2XLE4_CIOIN</name>
<keyword evidence="4" id="KW-1185">Reference proteome</keyword>
<organism evidence="3 4">
    <name type="scientific">Ciona intestinalis</name>
    <name type="common">Transparent sea squirt</name>
    <name type="synonym">Ascidia intestinalis</name>
    <dbReference type="NCBI Taxonomy" id="7719"/>
    <lineage>
        <taxon>Eukaryota</taxon>
        <taxon>Metazoa</taxon>
        <taxon>Chordata</taxon>
        <taxon>Tunicata</taxon>
        <taxon>Ascidiacea</taxon>
        <taxon>Phlebobranchia</taxon>
        <taxon>Cionidae</taxon>
        <taxon>Ciona</taxon>
    </lineage>
</organism>
<dbReference type="Ensembl" id="ENSCINT00000032824.1">
    <property type="protein sequence ID" value="ENSCINP00000030476.1"/>
    <property type="gene ID" value="ENSCING00000022103.1"/>
</dbReference>
<reference evidence="3" key="2">
    <citation type="journal article" date="2008" name="Genome Biol.">
        <title>Improved genome assembly and evidence-based global gene model set for the chordate Ciona intestinalis: new insight into intron and operon populations.</title>
        <authorList>
            <person name="Satou Y."/>
            <person name="Mineta K."/>
            <person name="Ogasawara M."/>
            <person name="Sasakura Y."/>
            <person name="Shoguchi E."/>
            <person name="Ueno K."/>
            <person name="Yamada L."/>
            <person name="Matsumoto J."/>
            <person name="Wasserscheid J."/>
            <person name="Dewar K."/>
            <person name="Wiley G.B."/>
            <person name="Macmil S.L."/>
            <person name="Roe B.A."/>
            <person name="Zeller R.W."/>
            <person name="Hastings K.E."/>
            <person name="Lemaire P."/>
            <person name="Lindquist E."/>
            <person name="Endo T."/>
            <person name="Hotta K."/>
            <person name="Inaba K."/>
        </authorList>
    </citation>
    <scope>NUCLEOTIDE SEQUENCE [LARGE SCALE GENOMIC DNA]</scope>
    <source>
        <strain evidence="3">wild type</strain>
    </source>
</reference>
<proteinExistence type="predicted"/>
<feature type="coiled-coil region" evidence="1">
    <location>
        <begin position="82"/>
        <end position="172"/>
    </location>
</feature>
<sequence length="247" mass="28502">MELRQKENENQKLVKLLAKLNPDNITVVSTLPAHSVTPTNEVSTNTMQQVTQLKEKLEFVENLNRKWQKYSADVELKSKAFAKDAQEKVTKLESEKLSLQKKLQFCLSNNDQMNENLSDLGQELQRSMQREQQLRQDLNNVNEKNELLANKVAKLSEDKEEAETALIVAMNRPSTDTQTHIWREKLRQQENYHQKEIGNLRRYIVKLQQSAQMKSMGIETSGQHYSAPPRLPSLESGLHDVEADSIF</sequence>
<protein>
    <submittedName>
        <fullName evidence="3">Uncharacterized protein</fullName>
    </submittedName>
</protein>
<dbReference type="InParanoid" id="H2XLE4"/>
<feature type="region of interest" description="Disordered" evidence="2">
    <location>
        <begin position="220"/>
        <end position="247"/>
    </location>
</feature>